<feature type="region of interest" description="Disordered" evidence="1">
    <location>
        <begin position="161"/>
        <end position="197"/>
    </location>
</feature>
<proteinExistence type="predicted"/>
<evidence type="ECO:0000256" key="1">
    <source>
        <dbReference type="SAM" id="MobiDB-lite"/>
    </source>
</evidence>
<comment type="caution">
    <text evidence="3">The sequence shown here is derived from an EMBL/GenBank/DDBJ whole genome shotgun (WGS) entry which is preliminary data.</text>
</comment>
<organism evidence="3 4">
    <name type="scientific">Sphaerisporangium rufum</name>
    <dbReference type="NCBI Taxonomy" id="1381558"/>
    <lineage>
        <taxon>Bacteria</taxon>
        <taxon>Bacillati</taxon>
        <taxon>Actinomycetota</taxon>
        <taxon>Actinomycetes</taxon>
        <taxon>Streptosporangiales</taxon>
        <taxon>Streptosporangiaceae</taxon>
        <taxon>Sphaerisporangium</taxon>
    </lineage>
</organism>
<evidence type="ECO:0000256" key="2">
    <source>
        <dbReference type="SAM" id="Phobius"/>
    </source>
</evidence>
<dbReference type="RefSeq" id="WP_203982420.1">
    <property type="nucleotide sequence ID" value="NZ_BOOU01000012.1"/>
</dbReference>
<dbReference type="EMBL" id="BOOU01000012">
    <property type="protein sequence ID" value="GII75769.1"/>
    <property type="molecule type" value="Genomic_DNA"/>
</dbReference>
<sequence>MQPTIRHPAIRALRAAVFAMVCGTVSLGGHVLAGGASVRPQVAVAAIAATGLLGLALGGRRRGPGTLLAACFAAQYGMHQLFGAGAAPPDGPHPAGHHGGHATGDLPAALVMLLVHVLVALLSAWWLARGDTALATLLLTLACSLPPLRRTLALLQAAGPAAPCRPAPRRAAGGPAATGRPAASPLSRRGPPALARA</sequence>
<gene>
    <name evidence="3" type="ORF">Sru01_07510</name>
</gene>
<dbReference type="AlphaFoldDB" id="A0A919QX88"/>
<keyword evidence="4" id="KW-1185">Reference proteome</keyword>
<feature type="compositionally biased region" description="Low complexity" evidence="1">
    <location>
        <begin position="161"/>
        <end position="183"/>
    </location>
</feature>
<keyword evidence="2" id="KW-0812">Transmembrane</keyword>
<evidence type="ECO:0000313" key="4">
    <source>
        <dbReference type="Proteomes" id="UP000655287"/>
    </source>
</evidence>
<feature type="transmembrane region" description="Helical" evidence="2">
    <location>
        <begin position="12"/>
        <end position="32"/>
    </location>
</feature>
<feature type="transmembrane region" description="Helical" evidence="2">
    <location>
        <begin position="38"/>
        <end position="58"/>
    </location>
</feature>
<keyword evidence="2" id="KW-0472">Membrane</keyword>
<protein>
    <submittedName>
        <fullName evidence="3">Uncharacterized protein</fullName>
    </submittedName>
</protein>
<dbReference type="Proteomes" id="UP000655287">
    <property type="component" value="Unassembled WGS sequence"/>
</dbReference>
<keyword evidence="2" id="KW-1133">Transmembrane helix</keyword>
<feature type="transmembrane region" description="Helical" evidence="2">
    <location>
        <begin position="106"/>
        <end position="128"/>
    </location>
</feature>
<accession>A0A919QX88</accession>
<feature type="transmembrane region" description="Helical" evidence="2">
    <location>
        <begin position="65"/>
        <end position="86"/>
    </location>
</feature>
<evidence type="ECO:0000313" key="3">
    <source>
        <dbReference type="EMBL" id="GII75769.1"/>
    </source>
</evidence>
<reference evidence="3" key="1">
    <citation type="submission" date="2021-01" db="EMBL/GenBank/DDBJ databases">
        <title>Whole genome shotgun sequence of Sphaerisporangium rufum NBRC 109079.</title>
        <authorList>
            <person name="Komaki H."/>
            <person name="Tamura T."/>
        </authorList>
    </citation>
    <scope>NUCLEOTIDE SEQUENCE</scope>
    <source>
        <strain evidence="3">NBRC 109079</strain>
    </source>
</reference>
<name>A0A919QX88_9ACTN</name>